<comment type="caution">
    <text evidence="1">The sequence shown here is derived from an EMBL/GenBank/DDBJ whole genome shotgun (WGS) entry which is preliminary data.</text>
</comment>
<evidence type="ECO:0000313" key="1">
    <source>
        <dbReference type="EMBL" id="KAK7478079.1"/>
    </source>
</evidence>
<evidence type="ECO:0000313" key="2">
    <source>
        <dbReference type="Proteomes" id="UP001519460"/>
    </source>
</evidence>
<dbReference type="EMBL" id="JACVVK020000334">
    <property type="protein sequence ID" value="KAK7478079.1"/>
    <property type="molecule type" value="Genomic_DNA"/>
</dbReference>
<sequence length="130" mass="14512">MENDITPNDTTEKDVAHQSRRCRLLVSPLNKQTRAGEFCAVNSPPATQPPHLLSPPPPLLRRSELWDCKAVMLACPCVGRRVRFVRDVQGVATLDESWTECRTIAHLHVKNCGSWASVQDHSSTTVWLIG</sequence>
<dbReference type="Proteomes" id="UP001519460">
    <property type="component" value="Unassembled WGS sequence"/>
</dbReference>
<protein>
    <submittedName>
        <fullName evidence="1">Uncharacterized protein</fullName>
    </submittedName>
</protein>
<reference evidence="1 2" key="1">
    <citation type="journal article" date="2023" name="Sci. Data">
        <title>Genome assembly of the Korean intertidal mud-creeper Batillaria attramentaria.</title>
        <authorList>
            <person name="Patra A.K."/>
            <person name="Ho P.T."/>
            <person name="Jun S."/>
            <person name="Lee S.J."/>
            <person name="Kim Y."/>
            <person name="Won Y.J."/>
        </authorList>
    </citation>
    <scope>NUCLEOTIDE SEQUENCE [LARGE SCALE GENOMIC DNA]</scope>
    <source>
        <strain evidence="1">Wonlab-2016</strain>
    </source>
</reference>
<dbReference type="AlphaFoldDB" id="A0ABD0JTQ9"/>
<gene>
    <name evidence="1" type="ORF">BaRGS_00030685</name>
</gene>
<accession>A0ABD0JTQ9</accession>
<organism evidence="1 2">
    <name type="scientific">Batillaria attramentaria</name>
    <dbReference type="NCBI Taxonomy" id="370345"/>
    <lineage>
        <taxon>Eukaryota</taxon>
        <taxon>Metazoa</taxon>
        <taxon>Spiralia</taxon>
        <taxon>Lophotrochozoa</taxon>
        <taxon>Mollusca</taxon>
        <taxon>Gastropoda</taxon>
        <taxon>Caenogastropoda</taxon>
        <taxon>Sorbeoconcha</taxon>
        <taxon>Cerithioidea</taxon>
        <taxon>Batillariidae</taxon>
        <taxon>Batillaria</taxon>
    </lineage>
</organism>
<name>A0ABD0JTQ9_9CAEN</name>
<keyword evidence="2" id="KW-1185">Reference proteome</keyword>
<proteinExistence type="predicted"/>